<dbReference type="Pfam" id="PF22943">
    <property type="entry name" value="HTH_68"/>
    <property type="match status" value="1"/>
</dbReference>
<proteinExistence type="predicted"/>
<keyword evidence="5" id="KW-1185">Reference proteome</keyword>
<evidence type="ECO:0000313" key="5">
    <source>
        <dbReference type="Proteomes" id="UP000325902"/>
    </source>
</evidence>
<name>A0A5N5D4F8_9PEZI</name>
<feature type="compositionally biased region" description="Low complexity" evidence="1">
    <location>
        <begin position="80"/>
        <end position="93"/>
    </location>
</feature>
<feature type="compositionally biased region" description="Polar residues" evidence="1">
    <location>
        <begin position="101"/>
        <end position="114"/>
    </location>
</feature>
<evidence type="ECO:0000313" key="4">
    <source>
        <dbReference type="EMBL" id="KAF9629798.1"/>
    </source>
</evidence>
<evidence type="ECO:0000256" key="1">
    <source>
        <dbReference type="SAM" id="MobiDB-lite"/>
    </source>
</evidence>
<dbReference type="EMBL" id="VCHE01000081">
    <property type="protein sequence ID" value="KAB2572302.1"/>
    <property type="molecule type" value="Genomic_DNA"/>
</dbReference>
<organism evidence="3 5">
    <name type="scientific">Lasiodiplodia theobromae</name>
    <dbReference type="NCBI Taxonomy" id="45133"/>
    <lineage>
        <taxon>Eukaryota</taxon>
        <taxon>Fungi</taxon>
        <taxon>Dikarya</taxon>
        <taxon>Ascomycota</taxon>
        <taxon>Pezizomycotina</taxon>
        <taxon>Dothideomycetes</taxon>
        <taxon>Dothideomycetes incertae sedis</taxon>
        <taxon>Botryosphaeriales</taxon>
        <taxon>Botryosphaeriaceae</taxon>
        <taxon>Lasiodiplodia</taxon>
    </lineage>
</organism>
<dbReference type="OrthoDB" id="4085451at2759"/>
<feature type="region of interest" description="Disordered" evidence="1">
    <location>
        <begin position="1"/>
        <end position="148"/>
    </location>
</feature>
<feature type="domain" description="Helix-turn-helix" evidence="2">
    <location>
        <begin position="182"/>
        <end position="227"/>
    </location>
</feature>
<dbReference type="Proteomes" id="UP000627934">
    <property type="component" value="Unassembled WGS sequence"/>
</dbReference>
<protein>
    <recommendedName>
        <fullName evidence="2">Helix-turn-helix domain-containing protein</fullName>
    </recommendedName>
</protein>
<evidence type="ECO:0000313" key="3">
    <source>
        <dbReference type="EMBL" id="KAB2572302.1"/>
    </source>
</evidence>
<reference evidence="4" key="2">
    <citation type="journal article" date="2018" name="DNA Res.">
        <title>Comparative genome and transcriptome analyses reveal adaptations to opportunistic infections in woody plant degrading pathogens of Botryosphaeriaceae.</title>
        <authorList>
            <person name="Yan J.Y."/>
            <person name="Zhao W.S."/>
            <person name="Chen Z."/>
            <person name="Xing Q.K."/>
            <person name="Zhang W."/>
            <person name="Chethana K.W.T."/>
            <person name="Xue M.F."/>
            <person name="Xu J.P."/>
            <person name="Phillips A.J.L."/>
            <person name="Wang Y."/>
            <person name="Liu J.H."/>
            <person name="Liu M."/>
            <person name="Zhou Y."/>
            <person name="Jayawardena R.S."/>
            <person name="Manawasinghe I.S."/>
            <person name="Huang J.B."/>
            <person name="Qiao G.H."/>
            <person name="Fu C.Y."/>
            <person name="Guo F.F."/>
            <person name="Dissanayake A.J."/>
            <person name="Peng Y.L."/>
            <person name="Hyde K.D."/>
            <person name="Li X.H."/>
        </authorList>
    </citation>
    <scope>NUCLEOTIDE SEQUENCE</scope>
    <source>
        <strain evidence="4">CSS-01s</strain>
    </source>
</reference>
<dbReference type="InterPro" id="IPR054448">
    <property type="entry name" value="HTH_put_ascomycetes"/>
</dbReference>
<feature type="compositionally biased region" description="Pro residues" evidence="1">
    <location>
        <begin position="134"/>
        <end position="147"/>
    </location>
</feature>
<reference evidence="3 5" key="3">
    <citation type="journal article" date="2019" name="Sci. Rep.">
        <title>A multi-omics analysis of the grapevine pathogen Lasiodiplodia theobromae reveals that temperature affects the expression of virulence- and pathogenicity-related genes.</title>
        <authorList>
            <person name="Felix C."/>
            <person name="Meneses R."/>
            <person name="Goncalves M.F.M."/>
            <person name="Tilleman L."/>
            <person name="Duarte A.S."/>
            <person name="Jorrin-Novo J.V."/>
            <person name="Van de Peer Y."/>
            <person name="Deforce D."/>
            <person name="Van Nieuwerburgh F."/>
            <person name="Esteves A.C."/>
            <person name="Alves A."/>
        </authorList>
    </citation>
    <scope>NUCLEOTIDE SEQUENCE [LARGE SCALE GENOMIC DNA]</scope>
    <source>
        <strain evidence="3 5">LA-SOL3</strain>
    </source>
</reference>
<dbReference type="AlphaFoldDB" id="A0A5N5D4F8"/>
<evidence type="ECO:0000259" key="2">
    <source>
        <dbReference type="Pfam" id="PF22943"/>
    </source>
</evidence>
<gene>
    <name evidence="4" type="ORF">BFW01_g11001</name>
    <name evidence="3" type="ORF">DBV05_g9033</name>
</gene>
<reference evidence="4" key="1">
    <citation type="submission" date="2016-08" db="EMBL/GenBank/DDBJ databases">
        <authorList>
            <person name="Yan J."/>
        </authorList>
    </citation>
    <scope>NUCLEOTIDE SEQUENCE</scope>
    <source>
        <strain evidence="4">CSS-01s</strain>
    </source>
</reference>
<comment type="caution">
    <text evidence="3">The sequence shown here is derived from an EMBL/GenBank/DDBJ whole genome shotgun (WGS) entry which is preliminary data.</text>
</comment>
<feature type="compositionally biased region" description="Low complexity" evidence="1">
    <location>
        <begin position="1"/>
        <end position="16"/>
    </location>
</feature>
<accession>A0A5N5D4F8</accession>
<dbReference type="Proteomes" id="UP000325902">
    <property type="component" value="Unassembled WGS sequence"/>
</dbReference>
<dbReference type="EMBL" id="MDYX01000024">
    <property type="protein sequence ID" value="KAF9629798.1"/>
    <property type="molecule type" value="Genomic_DNA"/>
</dbReference>
<sequence length="229" mass="24269">MGSSASKASRAANSAARVYPTAASKAATNAPKPTQAGRASQPGPTVRPQPQASETRDEAINLDAADPAFAAQLRSIGPVESNPYTSNSSTSPYEPHRQPLEPSTNTKSTMPPTSSRRHDANTSNLPDFSTGPNPFGPPTGAPMPPRMHNPALTILSARERLAEEAEQEFANLGRRGAPGRRFLDVVELRKVLVLRDQRGGRPAGEIERQLGLREGVVGRLGPKGVVEAL</sequence>